<dbReference type="AlphaFoldDB" id="A0AAD3H4S6"/>
<dbReference type="GO" id="GO:0007189">
    <property type="term" value="P:adenylate cyclase-activating G protein-coupled receptor signaling pathway"/>
    <property type="evidence" value="ECO:0007669"/>
    <property type="project" value="TreeGrafter"/>
</dbReference>
<dbReference type="PANTHER" id="PTHR23112">
    <property type="entry name" value="G PROTEIN-COUPLED RECEPTOR 157-RELATED"/>
    <property type="match status" value="1"/>
</dbReference>
<accession>A0AAD3H4S6</accession>
<keyword evidence="3 6" id="KW-1133">Transmembrane helix</keyword>
<keyword evidence="4 6" id="KW-0472">Membrane</keyword>
<comment type="subcellular location">
    <subcellularLocation>
        <location evidence="1">Membrane</location>
        <topology evidence="1">Multi-pass membrane protein</topology>
    </subcellularLocation>
</comment>
<dbReference type="PANTHER" id="PTHR23112:SF0">
    <property type="entry name" value="TRANSMEMBRANE PROTEIN 116"/>
    <property type="match status" value="1"/>
</dbReference>
<feature type="transmembrane region" description="Helical" evidence="6">
    <location>
        <begin position="200"/>
        <end position="221"/>
    </location>
</feature>
<proteinExistence type="predicted"/>
<sequence>MLMLYSIVKQQRKADRWRMKEQEESKSCTENIYACFRLKCERQKSEIELEKKSASSTPKLSMTPTKASKFAKMAKSLEHTSSPKSSLYTSTAGNAGLSRSGTKQDPLAFDVHKVRKKIRRESELASNEPIVLSNSTNPKSEKRLSTNTVSSQAPSAQENVNSDVAAARRQCLLYLSSFFLCWIFTAICVIWGIAVSPPPFPLVLLSQIFNPLQGLFFILVYSRPHVRSLRVQNPELSWFQAFKIAFKAGGDNDSGGQSNKSRLVIDENGIDAPRLPDAERQRRQEIVRQQYRKRNSSDLIKRRTSNDIEALQDEDSIDKCSELSFEVESELVEISLSNDEKAVQDEDSIHNCCDLSLDEAHE</sequence>
<evidence type="ECO:0000256" key="2">
    <source>
        <dbReference type="ARBA" id="ARBA00022692"/>
    </source>
</evidence>
<comment type="caution">
    <text evidence="7">The sequence shown here is derived from an EMBL/GenBank/DDBJ whole genome shotgun (WGS) entry which is preliminary data.</text>
</comment>
<reference evidence="7 8" key="1">
    <citation type="journal article" date="2021" name="Sci. Rep.">
        <title>The genome of the diatom Chaetoceros tenuissimus carries an ancient integrated fragment of an extant virus.</title>
        <authorList>
            <person name="Hongo Y."/>
            <person name="Kimura K."/>
            <person name="Takaki Y."/>
            <person name="Yoshida Y."/>
            <person name="Baba S."/>
            <person name="Kobayashi G."/>
            <person name="Nagasaki K."/>
            <person name="Hano T."/>
            <person name="Tomaru Y."/>
        </authorList>
    </citation>
    <scope>NUCLEOTIDE SEQUENCE [LARGE SCALE GENOMIC DNA]</scope>
    <source>
        <strain evidence="7 8">NIES-3715</strain>
    </source>
</reference>
<feature type="transmembrane region" description="Helical" evidence="6">
    <location>
        <begin position="172"/>
        <end position="194"/>
    </location>
</feature>
<gene>
    <name evidence="7" type="ORF">CTEN210_06851</name>
</gene>
<dbReference type="GO" id="GO:0005886">
    <property type="term" value="C:plasma membrane"/>
    <property type="evidence" value="ECO:0007669"/>
    <property type="project" value="TreeGrafter"/>
</dbReference>
<feature type="compositionally biased region" description="Polar residues" evidence="5">
    <location>
        <begin position="54"/>
        <end position="66"/>
    </location>
</feature>
<feature type="compositionally biased region" description="Polar residues" evidence="5">
    <location>
        <begin position="145"/>
        <end position="159"/>
    </location>
</feature>
<evidence type="ECO:0000256" key="3">
    <source>
        <dbReference type="ARBA" id="ARBA00022989"/>
    </source>
</evidence>
<keyword evidence="8" id="KW-1185">Reference proteome</keyword>
<evidence type="ECO:0000313" key="7">
    <source>
        <dbReference type="EMBL" id="GFH50375.1"/>
    </source>
</evidence>
<evidence type="ECO:0000313" key="8">
    <source>
        <dbReference type="Proteomes" id="UP001054902"/>
    </source>
</evidence>
<evidence type="ECO:0000256" key="4">
    <source>
        <dbReference type="ARBA" id="ARBA00023136"/>
    </source>
</evidence>
<feature type="region of interest" description="Disordered" evidence="5">
    <location>
        <begin position="48"/>
        <end position="103"/>
    </location>
</feature>
<protein>
    <submittedName>
        <fullName evidence="7">Uncharacterized protein</fullName>
    </submittedName>
</protein>
<dbReference type="GO" id="GO:0004930">
    <property type="term" value="F:G protein-coupled receptor activity"/>
    <property type="evidence" value="ECO:0007669"/>
    <property type="project" value="TreeGrafter"/>
</dbReference>
<evidence type="ECO:0000256" key="6">
    <source>
        <dbReference type="SAM" id="Phobius"/>
    </source>
</evidence>
<dbReference type="EMBL" id="BLLK01000038">
    <property type="protein sequence ID" value="GFH50375.1"/>
    <property type="molecule type" value="Genomic_DNA"/>
</dbReference>
<evidence type="ECO:0000256" key="1">
    <source>
        <dbReference type="ARBA" id="ARBA00004141"/>
    </source>
</evidence>
<feature type="region of interest" description="Disordered" evidence="5">
    <location>
        <begin position="129"/>
        <end position="159"/>
    </location>
</feature>
<feature type="compositionally biased region" description="Polar residues" evidence="5">
    <location>
        <begin position="79"/>
        <end position="103"/>
    </location>
</feature>
<organism evidence="7 8">
    <name type="scientific">Chaetoceros tenuissimus</name>
    <dbReference type="NCBI Taxonomy" id="426638"/>
    <lineage>
        <taxon>Eukaryota</taxon>
        <taxon>Sar</taxon>
        <taxon>Stramenopiles</taxon>
        <taxon>Ochrophyta</taxon>
        <taxon>Bacillariophyta</taxon>
        <taxon>Coscinodiscophyceae</taxon>
        <taxon>Chaetocerotophycidae</taxon>
        <taxon>Chaetocerotales</taxon>
        <taxon>Chaetocerotaceae</taxon>
        <taxon>Chaetoceros</taxon>
    </lineage>
</organism>
<name>A0AAD3H4S6_9STRA</name>
<dbReference type="Proteomes" id="UP001054902">
    <property type="component" value="Unassembled WGS sequence"/>
</dbReference>
<evidence type="ECO:0000256" key="5">
    <source>
        <dbReference type="SAM" id="MobiDB-lite"/>
    </source>
</evidence>
<keyword evidence="2 6" id="KW-0812">Transmembrane</keyword>